<dbReference type="AlphaFoldDB" id="A0A8E0RSN6"/>
<sequence length="191" mass="21657">MKAGDIDLAAEFENLHVSTVHALCATVSVDECKLIPDITFDVRPAEYGNVYQLIKENVSALISLTSCAMAHEIEYVCSFFDVPHMAIPKPTCDDDGTNADTSRILLNRTSSWNMEEKPWVVLNHTLVVQMLRAVERLERVSRTMVFTDGVSGKYHIRYSQWTNTHTHTHTYKKAQTCFLSTFVLNVIKHHA</sequence>
<evidence type="ECO:0000313" key="2">
    <source>
        <dbReference type="Proteomes" id="UP000728185"/>
    </source>
</evidence>
<organism evidence="1 2">
    <name type="scientific">Fasciolopsis buskii</name>
    <dbReference type="NCBI Taxonomy" id="27845"/>
    <lineage>
        <taxon>Eukaryota</taxon>
        <taxon>Metazoa</taxon>
        <taxon>Spiralia</taxon>
        <taxon>Lophotrochozoa</taxon>
        <taxon>Platyhelminthes</taxon>
        <taxon>Trematoda</taxon>
        <taxon>Digenea</taxon>
        <taxon>Plagiorchiida</taxon>
        <taxon>Echinostomata</taxon>
        <taxon>Echinostomatoidea</taxon>
        <taxon>Fasciolidae</taxon>
        <taxon>Fasciolopsis</taxon>
    </lineage>
</organism>
<dbReference type="EMBL" id="LUCM01006215">
    <property type="protein sequence ID" value="KAA0191622.1"/>
    <property type="molecule type" value="Genomic_DNA"/>
</dbReference>
<comment type="caution">
    <text evidence="1">The sequence shown here is derived from an EMBL/GenBank/DDBJ whole genome shotgun (WGS) entry which is preliminary data.</text>
</comment>
<evidence type="ECO:0000313" key="1">
    <source>
        <dbReference type="EMBL" id="KAA0191622.1"/>
    </source>
</evidence>
<gene>
    <name evidence="1" type="ORF">FBUS_06999</name>
</gene>
<keyword evidence="2" id="KW-1185">Reference proteome</keyword>
<dbReference type="Proteomes" id="UP000728185">
    <property type="component" value="Unassembled WGS sequence"/>
</dbReference>
<proteinExistence type="predicted"/>
<reference evidence="1" key="1">
    <citation type="submission" date="2019-05" db="EMBL/GenBank/DDBJ databases">
        <title>Annotation for the trematode Fasciolopsis buski.</title>
        <authorList>
            <person name="Choi Y.-J."/>
        </authorList>
    </citation>
    <scope>NUCLEOTIDE SEQUENCE</scope>
    <source>
        <strain evidence="1">HT</strain>
        <tissue evidence="1">Whole worm</tissue>
    </source>
</reference>
<accession>A0A8E0RSN6</accession>
<protein>
    <submittedName>
        <fullName evidence="1">Uncharacterized protein</fullName>
    </submittedName>
</protein>
<dbReference type="Gene3D" id="3.40.50.2300">
    <property type="match status" value="1"/>
</dbReference>
<name>A0A8E0RSN6_9TREM</name>